<evidence type="ECO:0000313" key="2">
    <source>
        <dbReference type="EMBL" id="KAK5990494.1"/>
    </source>
</evidence>
<evidence type="ECO:0000256" key="1">
    <source>
        <dbReference type="SAM" id="MobiDB-lite"/>
    </source>
</evidence>
<proteinExistence type="predicted"/>
<dbReference type="Proteomes" id="UP001338125">
    <property type="component" value="Unassembled WGS sequence"/>
</dbReference>
<keyword evidence="3" id="KW-1185">Reference proteome</keyword>
<feature type="compositionally biased region" description="Basic and acidic residues" evidence="1">
    <location>
        <begin position="108"/>
        <end position="172"/>
    </location>
</feature>
<accession>A0ABR0SED6</accession>
<organism evidence="2 3">
    <name type="scientific">Cladobotryum mycophilum</name>
    <dbReference type="NCBI Taxonomy" id="491253"/>
    <lineage>
        <taxon>Eukaryota</taxon>
        <taxon>Fungi</taxon>
        <taxon>Dikarya</taxon>
        <taxon>Ascomycota</taxon>
        <taxon>Pezizomycotina</taxon>
        <taxon>Sordariomycetes</taxon>
        <taxon>Hypocreomycetidae</taxon>
        <taxon>Hypocreales</taxon>
        <taxon>Hypocreaceae</taxon>
        <taxon>Cladobotryum</taxon>
    </lineage>
</organism>
<feature type="region of interest" description="Disordered" evidence="1">
    <location>
        <begin position="107"/>
        <end position="172"/>
    </location>
</feature>
<reference evidence="2 3" key="1">
    <citation type="submission" date="2024-01" db="EMBL/GenBank/DDBJ databases">
        <title>Complete genome of Cladobotryum mycophilum ATHUM6906.</title>
        <authorList>
            <person name="Christinaki A.C."/>
            <person name="Myridakis A.I."/>
            <person name="Kouvelis V.N."/>
        </authorList>
    </citation>
    <scope>NUCLEOTIDE SEQUENCE [LARGE SCALE GENOMIC DNA]</scope>
    <source>
        <strain evidence="2 3">ATHUM6906</strain>
    </source>
</reference>
<evidence type="ECO:0000313" key="3">
    <source>
        <dbReference type="Proteomes" id="UP001338125"/>
    </source>
</evidence>
<comment type="caution">
    <text evidence="2">The sequence shown here is derived from an EMBL/GenBank/DDBJ whole genome shotgun (WGS) entry which is preliminary data.</text>
</comment>
<sequence length="172" mass="18964">MAKPPPPFTIKPLTKDADFFSDARSGFFLIEGSGQGVYWRKCYVLIFKTGETKTPMESHAVCDGQGVIPEGLDVFFGGPNGKVKEVANPPREEEDRVKCHVCNGTGYIEKDRGNGNDEACDEAHEEAHDEAGGKEEGKDVRNKDEKVEEKIGEKEDEKANKKADDSVKEVSK</sequence>
<name>A0ABR0SED6_9HYPO</name>
<protein>
    <submittedName>
        <fullName evidence="2">Uncharacterized protein</fullName>
    </submittedName>
</protein>
<dbReference type="EMBL" id="JAVFKD010000014">
    <property type="protein sequence ID" value="KAK5990494.1"/>
    <property type="molecule type" value="Genomic_DNA"/>
</dbReference>
<gene>
    <name evidence="2" type="ORF">PT974_08762</name>
</gene>